<sequence length="192" mass="23115">MIISHRYKLIFIHIHRTGGSSISNLLRDQIGKNMEEIDQHSNVCDLGIDYFKRLSGYYVFGFARNPWDRLLSWYILLHQNDPLSLSKERLRFEKFIEKDMVLKDLTNYFHYNALDYFSSQDGENVPFHIFKYEDIESSIKEVFDKFNLEIEEIPRLNTTTERDKKLYYTTKSRQLIAQKCKKDIDYFGYTYD</sequence>
<organism evidence="1 2">
    <name type="scientific">Nonlabens dokdonensis</name>
    <dbReference type="NCBI Taxonomy" id="328515"/>
    <lineage>
        <taxon>Bacteria</taxon>
        <taxon>Pseudomonadati</taxon>
        <taxon>Bacteroidota</taxon>
        <taxon>Flavobacteriia</taxon>
        <taxon>Flavobacteriales</taxon>
        <taxon>Flavobacteriaceae</taxon>
        <taxon>Nonlabens</taxon>
    </lineage>
</organism>
<dbReference type="GO" id="GO:0008146">
    <property type="term" value="F:sulfotransferase activity"/>
    <property type="evidence" value="ECO:0007669"/>
    <property type="project" value="InterPro"/>
</dbReference>
<reference evidence="2" key="1">
    <citation type="journal article" date="2017" name="Proc. Natl. Acad. Sci. U.S.A.">
        <title>Simulation of Deepwater Horizon oil plume reveals substrate specialization within a complex community of hydrocarbon-degraders.</title>
        <authorList>
            <person name="Hu P."/>
            <person name="Dubinsky E.A."/>
            <person name="Probst A.J."/>
            <person name="Wang J."/>
            <person name="Sieber C.M.K."/>
            <person name="Tom L.M."/>
            <person name="Gardinali P."/>
            <person name="Banfield J.F."/>
            <person name="Atlas R.M."/>
            <person name="Andersen G.L."/>
        </authorList>
    </citation>
    <scope>NUCLEOTIDE SEQUENCE [LARGE SCALE GENOMIC DNA]</scope>
</reference>
<dbReference type="Gene3D" id="3.40.50.300">
    <property type="entry name" value="P-loop containing nucleotide triphosphate hydrolases"/>
    <property type="match status" value="1"/>
</dbReference>
<dbReference type="RefSeq" id="WP_303687331.1">
    <property type="nucleotide sequence ID" value="NZ_CAJXYO010000005.1"/>
</dbReference>
<protein>
    <recommendedName>
        <fullName evidence="3">Sulfotransferase family protein</fullName>
    </recommendedName>
</protein>
<gene>
    <name evidence="1" type="ORF">A9Q93_10215</name>
</gene>
<name>A0A1Z8AQM5_9FLAO</name>
<dbReference type="EMBL" id="MAAX01000157">
    <property type="protein sequence ID" value="OUS12593.1"/>
    <property type="molecule type" value="Genomic_DNA"/>
</dbReference>
<evidence type="ECO:0008006" key="3">
    <source>
        <dbReference type="Google" id="ProtNLM"/>
    </source>
</evidence>
<accession>A0A1Z8AQM5</accession>
<evidence type="ECO:0000313" key="2">
    <source>
        <dbReference type="Proteomes" id="UP000196102"/>
    </source>
</evidence>
<dbReference type="InterPro" id="IPR005331">
    <property type="entry name" value="Sulfotransferase"/>
</dbReference>
<proteinExistence type="predicted"/>
<evidence type="ECO:0000313" key="1">
    <source>
        <dbReference type="EMBL" id="OUS12593.1"/>
    </source>
</evidence>
<dbReference type="Proteomes" id="UP000196102">
    <property type="component" value="Unassembled WGS sequence"/>
</dbReference>
<dbReference type="SUPFAM" id="SSF52540">
    <property type="entry name" value="P-loop containing nucleoside triphosphate hydrolases"/>
    <property type="match status" value="1"/>
</dbReference>
<dbReference type="Pfam" id="PF03567">
    <property type="entry name" value="Sulfotransfer_2"/>
    <property type="match status" value="1"/>
</dbReference>
<comment type="caution">
    <text evidence="1">The sequence shown here is derived from an EMBL/GenBank/DDBJ whole genome shotgun (WGS) entry which is preliminary data.</text>
</comment>
<dbReference type="GO" id="GO:0016020">
    <property type="term" value="C:membrane"/>
    <property type="evidence" value="ECO:0007669"/>
    <property type="project" value="InterPro"/>
</dbReference>
<dbReference type="AlphaFoldDB" id="A0A1Z8AQM5"/>
<dbReference type="InterPro" id="IPR027417">
    <property type="entry name" value="P-loop_NTPase"/>
</dbReference>